<name>A0A9D3W9H8_9ROSI</name>
<proteinExistence type="predicted"/>
<dbReference type="AlphaFoldDB" id="A0A9D3W9H8"/>
<keyword evidence="2" id="KW-1185">Reference proteome</keyword>
<sequence>MACCVYLMGDPKLDIESETIIKQQTQWTTEEEKLENANSKDLYAIFCGIDMQKFRRIVKCIVAKTSWDILDTTHEGCKRCKF</sequence>
<dbReference type="EMBL" id="JAIQCV010000003">
    <property type="protein sequence ID" value="KAH1114220.1"/>
    <property type="molecule type" value="Genomic_DNA"/>
</dbReference>
<accession>A0A9D3W9H8</accession>
<comment type="caution">
    <text evidence="1">The sequence shown here is derived from an EMBL/GenBank/DDBJ whole genome shotgun (WGS) entry which is preliminary data.</text>
</comment>
<organism evidence="1 2">
    <name type="scientific">Gossypium stocksii</name>
    <dbReference type="NCBI Taxonomy" id="47602"/>
    <lineage>
        <taxon>Eukaryota</taxon>
        <taxon>Viridiplantae</taxon>
        <taxon>Streptophyta</taxon>
        <taxon>Embryophyta</taxon>
        <taxon>Tracheophyta</taxon>
        <taxon>Spermatophyta</taxon>
        <taxon>Magnoliopsida</taxon>
        <taxon>eudicotyledons</taxon>
        <taxon>Gunneridae</taxon>
        <taxon>Pentapetalae</taxon>
        <taxon>rosids</taxon>
        <taxon>malvids</taxon>
        <taxon>Malvales</taxon>
        <taxon>Malvaceae</taxon>
        <taxon>Malvoideae</taxon>
        <taxon>Gossypium</taxon>
    </lineage>
</organism>
<reference evidence="1 2" key="1">
    <citation type="journal article" date="2021" name="Plant Biotechnol. J.">
        <title>Multi-omics assisted identification of the key and species-specific regulatory components of drought-tolerant mechanisms in Gossypium stocksii.</title>
        <authorList>
            <person name="Yu D."/>
            <person name="Ke L."/>
            <person name="Zhang D."/>
            <person name="Wu Y."/>
            <person name="Sun Y."/>
            <person name="Mei J."/>
            <person name="Sun J."/>
            <person name="Sun Y."/>
        </authorList>
    </citation>
    <scope>NUCLEOTIDE SEQUENCE [LARGE SCALE GENOMIC DNA]</scope>
    <source>
        <strain evidence="2">cv. E1</strain>
        <tissue evidence="1">Leaf</tissue>
    </source>
</reference>
<evidence type="ECO:0000313" key="1">
    <source>
        <dbReference type="EMBL" id="KAH1114220.1"/>
    </source>
</evidence>
<evidence type="ECO:0000313" key="2">
    <source>
        <dbReference type="Proteomes" id="UP000828251"/>
    </source>
</evidence>
<dbReference type="OrthoDB" id="1743754at2759"/>
<dbReference type="Proteomes" id="UP000828251">
    <property type="component" value="Unassembled WGS sequence"/>
</dbReference>
<gene>
    <name evidence="1" type="ORF">J1N35_007598</name>
</gene>
<protein>
    <submittedName>
        <fullName evidence="1">Uncharacterized protein</fullName>
    </submittedName>
</protein>